<protein>
    <submittedName>
        <fullName evidence="2">Uncharacterized protein</fullName>
    </submittedName>
</protein>
<dbReference type="RefSeq" id="WP_277863960.1">
    <property type="nucleotide sequence ID" value="NZ_JARRAG010000002.1"/>
</dbReference>
<evidence type="ECO:0000313" key="3">
    <source>
        <dbReference type="Proteomes" id="UP001216907"/>
    </source>
</evidence>
<accession>A0ABT6FJD6</accession>
<organism evidence="2 3">
    <name type="scientific">Paludisphaera mucosa</name>
    <dbReference type="NCBI Taxonomy" id="3030827"/>
    <lineage>
        <taxon>Bacteria</taxon>
        <taxon>Pseudomonadati</taxon>
        <taxon>Planctomycetota</taxon>
        <taxon>Planctomycetia</taxon>
        <taxon>Isosphaerales</taxon>
        <taxon>Isosphaeraceae</taxon>
        <taxon>Paludisphaera</taxon>
    </lineage>
</organism>
<dbReference type="Proteomes" id="UP001216907">
    <property type="component" value="Unassembled WGS sequence"/>
</dbReference>
<gene>
    <name evidence="2" type="ORF">PZE19_28305</name>
</gene>
<keyword evidence="3" id="KW-1185">Reference proteome</keyword>
<feature type="compositionally biased region" description="Polar residues" evidence="1">
    <location>
        <begin position="492"/>
        <end position="503"/>
    </location>
</feature>
<proteinExistence type="predicted"/>
<evidence type="ECO:0000313" key="2">
    <source>
        <dbReference type="EMBL" id="MDG3007686.1"/>
    </source>
</evidence>
<evidence type="ECO:0000256" key="1">
    <source>
        <dbReference type="SAM" id="MobiDB-lite"/>
    </source>
</evidence>
<reference evidence="2 3" key="1">
    <citation type="submission" date="2023-03" db="EMBL/GenBank/DDBJ databases">
        <title>Paludisphaera mucosa sp. nov. a novel planctomycete from northern fen.</title>
        <authorList>
            <person name="Ivanova A."/>
        </authorList>
    </citation>
    <scope>NUCLEOTIDE SEQUENCE [LARGE SCALE GENOMIC DNA]</scope>
    <source>
        <strain evidence="2 3">Pla2</strain>
    </source>
</reference>
<comment type="caution">
    <text evidence="2">The sequence shown here is derived from an EMBL/GenBank/DDBJ whole genome shotgun (WGS) entry which is preliminary data.</text>
</comment>
<name>A0ABT6FJD6_9BACT</name>
<dbReference type="EMBL" id="JARRAG010000002">
    <property type="protein sequence ID" value="MDG3007686.1"/>
    <property type="molecule type" value="Genomic_DNA"/>
</dbReference>
<sequence length="503" mass="50316">MSRNKDQSSSPHAHVPGRTGRRNRRGSTPSLTTLEDRKLMTQGFGAPMGMMAMAAPMPMFQAPTQAQAATPTASGDAGVTSAAVATTAAPVSTLSFQGDYTYQTSQAVSGRPAFGVDPGQGWIQQGADAQFGPTGPLALGGAAGVGWPTAATLPSFPGDPTSQPIAIDASTLPAQASDPSLAATSGLATTSATATDAATSQAAIDAAFAKQSTDMQAIQDKSEVTPKLLAALRKAQDQVVSEAGAADADLVKTYQADAQAVETSGTFTDAQQQQLKADYTAVLQSAGVSDATITALFAAQDAVKAASHVTSDDVQLLAADQKAVQTLLDAQPSQPIAFNYQGRGGAADAAMAGGLGGVYMNAGAPSGAVTTSVQPATITPGAQPVVVSTAAPDVTTTAVAQPVSVSTGAVPTQGGVHTLPAGVTTSGFSVVQQNVPRGMMRRLATRSGGGRSQTFTVANRSAVNNPVSRPVAASQAGVLRATPAAARRMSGAPTQGLSQNPGV</sequence>
<feature type="region of interest" description="Disordered" evidence="1">
    <location>
        <begin position="482"/>
        <end position="503"/>
    </location>
</feature>
<feature type="region of interest" description="Disordered" evidence="1">
    <location>
        <begin position="1"/>
        <end position="38"/>
    </location>
</feature>